<feature type="compositionally biased region" description="Polar residues" evidence="1">
    <location>
        <begin position="14"/>
        <end position="28"/>
    </location>
</feature>
<feature type="region of interest" description="Disordered" evidence="1">
    <location>
        <begin position="1"/>
        <end position="28"/>
    </location>
</feature>
<name>A0A0E9TGG5_ANGAN</name>
<evidence type="ECO:0000313" key="2">
    <source>
        <dbReference type="EMBL" id="JAH52557.1"/>
    </source>
</evidence>
<organism evidence="2">
    <name type="scientific">Anguilla anguilla</name>
    <name type="common">European freshwater eel</name>
    <name type="synonym">Muraena anguilla</name>
    <dbReference type="NCBI Taxonomy" id="7936"/>
    <lineage>
        <taxon>Eukaryota</taxon>
        <taxon>Metazoa</taxon>
        <taxon>Chordata</taxon>
        <taxon>Craniata</taxon>
        <taxon>Vertebrata</taxon>
        <taxon>Euteleostomi</taxon>
        <taxon>Actinopterygii</taxon>
        <taxon>Neopterygii</taxon>
        <taxon>Teleostei</taxon>
        <taxon>Anguilliformes</taxon>
        <taxon>Anguillidae</taxon>
        <taxon>Anguilla</taxon>
    </lineage>
</organism>
<protein>
    <submittedName>
        <fullName evidence="2">Uncharacterized protein</fullName>
    </submittedName>
</protein>
<reference evidence="2" key="2">
    <citation type="journal article" date="2015" name="Fish Shellfish Immunol.">
        <title>Early steps in the European eel (Anguilla anguilla)-Vibrio vulnificus interaction in the gills: Role of the RtxA13 toxin.</title>
        <authorList>
            <person name="Callol A."/>
            <person name="Pajuelo D."/>
            <person name="Ebbesson L."/>
            <person name="Teles M."/>
            <person name="MacKenzie S."/>
            <person name="Amaro C."/>
        </authorList>
    </citation>
    <scope>NUCLEOTIDE SEQUENCE</scope>
</reference>
<feature type="compositionally biased region" description="Basic residues" evidence="1">
    <location>
        <begin position="1"/>
        <end position="13"/>
    </location>
</feature>
<evidence type="ECO:0000256" key="1">
    <source>
        <dbReference type="SAM" id="MobiDB-lite"/>
    </source>
</evidence>
<reference evidence="2" key="1">
    <citation type="submission" date="2014-11" db="EMBL/GenBank/DDBJ databases">
        <authorList>
            <person name="Amaro Gonzalez C."/>
        </authorList>
    </citation>
    <scope>NUCLEOTIDE SEQUENCE</scope>
</reference>
<proteinExistence type="predicted"/>
<dbReference type="AlphaFoldDB" id="A0A0E9TGG5"/>
<sequence length="28" mass="3278">MIYKCKHMFKKNPQKTTSPPSSKVSRQP</sequence>
<dbReference type="EMBL" id="GBXM01056020">
    <property type="protein sequence ID" value="JAH52557.1"/>
    <property type="molecule type" value="Transcribed_RNA"/>
</dbReference>
<accession>A0A0E9TGG5</accession>